<dbReference type="STRING" id="1227453.C444_07950"/>
<reference evidence="1 2" key="1">
    <citation type="journal article" date="2014" name="PLoS Genet.">
        <title>Phylogenetically driven sequencing of extremely halophilic archaea reveals strategies for static and dynamic osmo-response.</title>
        <authorList>
            <person name="Becker E.A."/>
            <person name="Seitzer P.M."/>
            <person name="Tritt A."/>
            <person name="Larsen D."/>
            <person name="Krusor M."/>
            <person name="Yao A.I."/>
            <person name="Wu D."/>
            <person name="Madern D."/>
            <person name="Eisen J.A."/>
            <person name="Darling A.E."/>
            <person name="Facciotti M.T."/>
        </authorList>
    </citation>
    <scope>NUCLEOTIDE SEQUENCE [LARGE SCALE GENOMIC DNA]</scope>
    <source>
        <strain evidence="2">ATCC 49778 / DSM 6131 / JCM 7785 / NBRC 101032 / NCIMB 13157 / TR-1</strain>
    </source>
</reference>
<organism evidence="1 2">
    <name type="scientific">Haloarcula japonica (strain ATCC 49778 / DSM 6131 / JCM 7785 / NBRC 101032 / NCIMB 13157 / TR-1)</name>
    <dbReference type="NCBI Taxonomy" id="1227453"/>
    <lineage>
        <taxon>Archaea</taxon>
        <taxon>Methanobacteriati</taxon>
        <taxon>Methanobacteriota</taxon>
        <taxon>Stenosarchaea group</taxon>
        <taxon>Halobacteria</taxon>
        <taxon>Halobacteriales</taxon>
        <taxon>Haloarculaceae</taxon>
        <taxon>Haloarcula</taxon>
    </lineage>
</organism>
<comment type="caution">
    <text evidence="1">The sequence shown here is derived from an EMBL/GenBank/DDBJ whole genome shotgun (WGS) entry which is preliminary data.</text>
</comment>
<proteinExistence type="predicted"/>
<evidence type="ECO:0000313" key="2">
    <source>
        <dbReference type="Proteomes" id="UP000011524"/>
    </source>
</evidence>
<accession>M0LD65</accession>
<dbReference type="EMBL" id="AOLY01000018">
    <property type="protein sequence ID" value="EMA31511.1"/>
    <property type="molecule type" value="Genomic_DNA"/>
</dbReference>
<dbReference type="AlphaFoldDB" id="M0LD65"/>
<protein>
    <submittedName>
        <fullName evidence="1">Uncharacterized protein</fullName>
    </submittedName>
</protein>
<sequence>MAAILYTMSQFVDNRLEERLHVEDIEWTGEELLHAIREVDPEKVPDWRNVYDPEEDAEWSTIQGLTPCVYRALALLCRRLVGLISVQQIPRNPEQLLWVPDPRITE</sequence>
<name>M0LD65_HALJT</name>
<gene>
    <name evidence="1" type="ORF">C444_07950</name>
</gene>
<evidence type="ECO:0000313" key="1">
    <source>
        <dbReference type="EMBL" id="EMA31511.1"/>
    </source>
</evidence>
<dbReference type="Proteomes" id="UP000011524">
    <property type="component" value="Unassembled WGS sequence"/>
</dbReference>
<keyword evidence="2" id="KW-1185">Reference proteome</keyword>